<feature type="transmembrane region" description="Helical" evidence="1">
    <location>
        <begin position="90"/>
        <end position="107"/>
    </location>
</feature>
<keyword evidence="1" id="KW-1133">Transmembrane helix</keyword>
<dbReference type="KEGG" id="gim:F1728_06450"/>
<organism evidence="2 3">
    <name type="scientific">Gimesia benthica</name>
    <dbReference type="NCBI Taxonomy" id="2608982"/>
    <lineage>
        <taxon>Bacteria</taxon>
        <taxon>Pseudomonadati</taxon>
        <taxon>Planctomycetota</taxon>
        <taxon>Planctomycetia</taxon>
        <taxon>Planctomycetales</taxon>
        <taxon>Planctomycetaceae</taxon>
        <taxon>Gimesia</taxon>
    </lineage>
</organism>
<protein>
    <submittedName>
        <fullName evidence="2">Uncharacterized protein</fullName>
    </submittedName>
</protein>
<dbReference type="Proteomes" id="UP000427281">
    <property type="component" value="Chromosome"/>
</dbReference>
<dbReference type="PROSITE" id="PS51257">
    <property type="entry name" value="PROKAR_LIPOPROTEIN"/>
    <property type="match status" value="1"/>
</dbReference>
<keyword evidence="3" id="KW-1185">Reference proteome</keyword>
<evidence type="ECO:0000313" key="3">
    <source>
        <dbReference type="Proteomes" id="UP000427281"/>
    </source>
</evidence>
<feature type="transmembrane region" description="Helical" evidence="1">
    <location>
        <begin position="56"/>
        <end position="78"/>
    </location>
</feature>
<name>A0A6I6A852_9PLAN</name>
<dbReference type="RefSeq" id="WP_155363414.1">
    <property type="nucleotide sequence ID" value="NZ_CP043930.1"/>
</dbReference>
<sequence length="123" mass="13759">MKKFLGLSPENQVLRATVAILLLMVSCWSILGVTILTSLDILLSNSPMQNLNNDSYLLILAYAFTMSMVLLITIIDLLSMKKFKDALPQLIAIIFLNSLAIIAYWVYQLVNALKHLNDTADNN</sequence>
<evidence type="ECO:0000313" key="2">
    <source>
        <dbReference type="EMBL" id="QGQ22333.1"/>
    </source>
</evidence>
<feature type="transmembrane region" description="Helical" evidence="1">
    <location>
        <begin position="12"/>
        <end position="36"/>
    </location>
</feature>
<keyword evidence="1" id="KW-0472">Membrane</keyword>
<evidence type="ECO:0000256" key="1">
    <source>
        <dbReference type="SAM" id="Phobius"/>
    </source>
</evidence>
<dbReference type="AlphaFoldDB" id="A0A6I6A852"/>
<proteinExistence type="predicted"/>
<keyword evidence="1" id="KW-0812">Transmembrane</keyword>
<dbReference type="EMBL" id="CP043930">
    <property type="protein sequence ID" value="QGQ22333.1"/>
    <property type="molecule type" value="Genomic_DNA"/>
</dbReference>
<gene>
    <name evidence="2" type="ORF">F1728_06450</name>
</gene>
<reference evidence="2 3" key="1">
    <citation type="submission" date="2019-09" db="EMBL/GenBank/DDBJ databases">
        <title>Gimesia benthica sp. nov., a novel bacterium isolated from deep-sea water of the Northwest Indian Ocean.</title>
        <authorList>
            <person name="Dai X."/>
        </authorList>
    </citation>
    <scope>NUCLEOTIDE SEQUENCE [LARGE SCALE GENOMIC DNA]</scope>
    <source>
        <strain evidence="2 3">E7</strain>
    </source>
</reference>
<accession>A0A6I6A852</accession>